<evidence type="ECO:0000256" key="7">
    <source>
        <dbReference type="ARBA" id="ARBA00023136"/>
    </source>
</evidence>
<feature type="domain" description="Cation efflux protein cytoplasmic" evidence="10">
    <location>
        <begin position="214"/>
        <end position="290"/>
    </location>
</feature>
<dbReference type="InterPro" id="IPR050681">
    <property type="entry name" value="CDF/SLC30A"/>
</dbReference>
<keyword evidence="5 8" id="KW-1133">Transmembrane helix</keyword>
<dbReference type="OrthoDB" id="9809646at2"/>
<evidence type="ECO:0000313" key="12">
    <source>
        <dbReference type="EMBL" id="RLP84500.1"/>
    </source>
</evidence>
<feature type="domain" description="Cation efflux protein transmembrane" evidence="9">
    <location>
        <begin position="16"/>
        <end position="207"/>
    </location>
</feature>
<evidence type="ECO:0000256" key="6">
    <source>
        <dbReference type="ARBA" id="ARBA00023065"/>
    </source>
</evidence>
<dbReference type="GO" id="GO:0005886">
    <property type="term" value="C:plasma membrane"/>
    <property type="evidence" value="ECO:0007669"/>
    <property type="project" value="TreeGrafter"/>
</dbReference>
<dbReference type="SUPFAM" id="SSF160240">
    <property type="entry name" value="Cation efflux protein cytoplasmic domain-like"/>
    <property type="match status" value="1"/>
</dbReference>
<reference evidence="12 13" key="1">
    <citation type="submission" date="2018-10" db="EMBL/GenBank/DDBJ databases">
        <authorList>
            <person name="Li J."/>
        </authorList>
    </citation>
    <scope>NUCLEOTIDE SEQUENCE [LARGE SCALE GENOMIC DNA]</scope>
    <source>
        <strain evidence="12 13">JCM 11654</strain>
    </source>
</reference>
<feature type="transmembrane region" description="Helical" evidence="8">
    <location>
        <begin position="15"/>
        <end position="40"/>
    </location>
</feature>
<evidence type="ECO:0000256" key="5">
    <source>
        <dbReference type="ARBA" id="ARBA00022989"/>
    </source>
</evidence>
<dbReference type="GO" id="GO:0005385">
    <property type="term" value="F:zinc ion transmembrane transporter activity"/>
    <property type="evidence" value="ECO:0007669"/>
    <property type="project" value="TreeGrafter"/>
</dbReference>
<dbReference type="InterPro" id="IPR058533">
    <property type="entry name" value="Cation_efflux_TM"/>
</dbReference>
<organism evidence="12 13">
    <name type="scientific">Mycetocola lacteus</name>
    <dbReference type="NCBI Taxonomy" id="76637"/>
    <lineage>
        <taxon>Bacteria</taxon>
        <taxon>Bacillati</taxon>
        <taxon>Actinomycetota</taxon>
        <taxon>Actinomycetes</taxon>
        <taxon>Micrococcales</taxon>
        <taxon>Microbacteriaceae</taxon>
        <taxon>Mycetocola</taxon>
    </lineage>
</organism>
<gene>
    <name evidence="12" type="ORF">D9V34_00385</name>
    <name evidence="11" type="ORF">D9V34_12680</name>
</gene>
<keyword evidence="7 8" id="KW-0472">Membrane</keyword>
<feature type="transmembrane region" description="Helical" evidence="8">
    <location>
        <begin position="116"/>
        <end position="138"/>
    </location>
</feature>
<dbReference type="InterPro" id="IPR036837">
    <property type="entry name" value="Cation_efflux_CTD_sf"/>
</dbReference>
<evidence type="ECO:0000313" key="13">
    <source>
        <dbReference type="Proteomes" id="UP000269438"/>
    </source>
</evidence>
<evidence type="ECO:0000259" key="9">
    <source>
        <dbReference type="Pfam" id="PF01545"/>
    </source>
</evidence>
<dbReference type="PANTHER" id="PTHR11562:SF17">
    <property type="entry name" value="RE54080P-RELATED"/>
    <property type="match status" value="1"/>
</dbReference>
<proteinExistence type="inferred from homology"/>
<keyword evidence="4 8" id="KW-0812">Transmembrane</keyword>
<feature type="transmembrane region" description="Helical" evidence="8">
    <location>
        <begin position="52"/>
        <end position="70"/>
    </location>
</feature>
<evidence type="ECO:0000256" key="4">
    <source>
        <dbReference type="ARBA" id="ARBA00022692"/>
    </source>
</evidence>
<dbReference type="RefSeq" id="WP_121686990.1">
    <property type="nucleotide sequence ID" value="NZ_RCUY01000001.1"/>
</dbReference>
<dbReference type="Pfam" id="PF01545">
    <property type="entry name" value="Cation_efflux"/>
    <property type="match status" value="1"/>
</dbReference>
<feature type="transmembrane region" description="Helical" evidence="8">
    <location>
        <begin position="82"/>
        <end position="104"/>
    </location>
</feature>
<dbReference type="Gene3D" id="1.20.1510.10">
    <property type="entry name" value="Cation efflux protein transmembrane domain"/>
    <property type="match status" value="1"/>
</dbReference>
<dbReference type="EMBL" id="RCUY01000011">
    <property type="protein sequence ID" value="RLP80715.1"/>
    <property type="molecule type" value="Genomic_DNA"/>
</dbReference>
<dbReference type="InterPro" id="IPR027470">
    <property type="entry name" value="Cation_efflux_CTD"/>
</dbReference>
<evidence type="ECO:0000256" key="8">
    <source>
        <dbReference type="SAM" id="Phobius"/>
    </source>
</evidence>
<dbReference type="NCBIfam" id="TIGR01297">
    <property type="entry name" value="CDF"/>
    <property type="match status" value="1"/>
</dbReference>
<dbReference type="Pfam" id="PF16916">
    <property type="entry name" value="ZT_dimer"/>
    <property type="match status" value="1"/>
</dbReference>
<accession>A0A3L7AY64</accession>
<protein>
    <submittedName>
        <fullName evidence="12">Cation transporter</fullName>
    </submittedName>
</protein>
<comment type="similarity">
    <text evidence="2">Belongs to the cation diffusion facilitator (CDF) transporter (TC 2.A.4) family. SLC30A subfamily.</text>
</comment>
<dbReference type="AlphaFoldDB" id="A0A3L7AY64"/>
<evidence type="ECO:0000313" key="11">
    <source>
        <dbReference type="EMBL" id="RLP80715.1"/>
    </source>
</evidence>
<dbReference type="EMBL" id="RCUY01000001">
    <property type="protein sequence ID" value="RLP84500.1"/>
    <property type="molecule type" value="Genomic_DNA"/>
</dbReference>
<keyword evidence="13" id="KW-1185">Reference proteome</keyword>
<dbReference type="PANTHER" id="PTHR11562">
    <property type="entry name" value="CATION EFFLUX PROTEIN/ ZINC TRANSPORTER"/>
    <property type="match status" value="1"/>
</dbReference>
<comment type="subcellular location">
    <subcellularLocation>
        <location evidence="1">Membrane</location>
        <topology evidence="1">Multi-pass membrane protein</topology>
    </subcellularLocation>
</comment>
<feature type="transmembrane region" description="Helical" evidence="8">
    <location>
        <begin position="150"/>
        <end position="176"/>
    </location>
</feature>
<name>A0A3L7AY64_9MICO</name>
<feature type="transmembrane region" description="Helical" evidence="8">
    <location>
        <begin position="182"/>
        <end position="200"/>
    </location>
</feature>
<dbReference type="SUPFAM" id="SSF161111">
    <property type="entry name" value="Cation efflux protein transmembrane domain-like"/>
    <property type="match status" value="1"/>
</dbReference>
<comment type="caution">
    <text evidence="12">The sequence shown here is derived from an EMBL/GenBank/DDBJ whole genome shotgun (WGS) entry which is preliminary data.</text>
</comment>
<evidence type="ECO:0000256" key="2">
    <source>
        <dbReference type="ARBA" id="ARBA00008873"/>
    </source>
</evidence>
<evidence type="ECO:0000256" key="3">
    <source>
        <dbReference type="ARBA" id="ARBA00022448"/>
    </source>
</evidence>
<dbReference type="InterPro" id="IPR002524">
    <property type="entry name" value="Cation_efflux"/>
</dbReference>
<evidence type="ECO:0000256" key="1">
    <source>
        <dbReference type="ARBA" id="ARBA00004141"/>
    </source>
</evidence>
<dbReference type="InterPro" id="IPR027469">
    <property type="entry name" value="Cation_efflux_TMD_sf"/>
</dbReference>
<evidence type="ECO:0000259" key="10">
    <source>
        <dbReference type="Pfam" id="PF16916"/>
    </source>
</evidence>
<keyword evidence="6" id="KW-0406">Ion transport</keyword>
<keyword evidence="3" id="KW-0813">Transport</keyword>
<dbReference type="Proteomes" id="UP000269438">
    <property type="component" value="Unassembled WGS sequence"/>
</dbReference>
<sequence length="302" mass="32365">MAHDHAPATTSKKRLLIVIGIVSTVFVAEVIGGLLTGSLALLADAGHMLSDLIGLIVALTAMTLAARPASARATYGYRRTEVFGALINGLILCGVSISIALEAIQRLTNPTEAEILPVPMLLVAIVGLAANIVSMLILRAGAKSSINLRGAYLEVFGDMLGSVAVIVAAIIIMLTGWAPADAIVSLAIAAFILPRAYLLLRDVWRVLNESTPVDTSVEDVRAHIARAEGVREVHDVHLWSITSGEHVFTAHVVAEDEVFERGEVGALLDRLSDCLHDHFDVEHSTFQIEPPKHAEHEREVHV</sequence>